<dbReference type="Proteomes" id="UP001566132">
    <property type="component" value="Unassembled WGS sequence"/>
</dbReference>
<dbReference type="EMBL" id="JBDJPC010000003">
    <property type="protein sequence ID" value="KAL1508893.1"/>
    <property type="molecule type" value="Genomic_DNA"/>
</dbReference>
<keyword evidence="2" id="KW-1185">Reference proteome</keyword>
<reference evidence="1 2" key="1">
    <citation type="submission" date="2024-05" db="EMBL/GenBank/DDBJ databases">
        <title>Genetic variation in Jamaican populations of the coffee berry borer (Hypothenemus hampei).</title>
        <authorList>
            <person name="Errbii M."/>
            <person name="Myrie A."/>
        </authorList>
    </citation>
    <scope>NUCLEOTIDE SEQUENCE [LARGE SCALE GENOMIC DNA]</scope>
    <source>
        <strain evidence="1">JA-Hopewell-2020-01-JO</strain>
        <tissue evidence="1">Whole body</tissue>
    </source>
</reference>
<evidence type="ECO:0000313" key="1">
    <source>
        <dbReference type="EMBL" id="KAL1508893.1"/>
    </source>
</evidence>
<comment type="caution">
    <text evidence="1">The sequence shown here is derived from an EMBL/GenBank/DDBJ whole genome shotgun (WGS) entry which is preliminary data.</text>
</comment>
<organism evidence="1 2">
    <name type="scientific">Hypothenemus hampei</name>
    <name type="common">Coffee berry borer</name>
    <dbReference type="NCBI Taxonomy" id="57062"/>
    <lineage>
        <taxon>Eukaryota</taxon>
        <taxon>Metazoa</taxon>
        <taxon>Ecdysozoa</taxon>
        <taxon>Arthropoda</taxon>
        <taxon>Hexapoda</taxon>
        <taxon>Insecta</taxon>
        <taxon>Pterygota</taxon>
        <taxon>Neoptera</taxon>
        <taxon>Endopterygota</taxon>
        <taxon>Coleoptera</taxon>
        <taxon>Polyphaga</taxon>
        <taxon>Cucujiformia</taxon>
        <taxon>Curculionidae</taxon>
        <taxon>Scolytinae</taxon>
        <taxon>Hypothenemus</taxon>
    </lineage>
</organism>
<proteinExistence type="predicted"/>
<protein>
    <submittedName>
        <fullName evidence="1">Uncharacterized protein</fullName>
    </submittedName>
</protein>
<accession>A0ABD1F0W2</accession>
<sequence>MKKAEFENFNLLMMTELYAPLMSKVTARTCSLSANAKLTNEVRTHLEQSLSHQTQPLPEPTALVDFLGMNLSPTELINSRNSSKETFSLTSIRSRKRVLE</sequence>
<evidence type="ECO:0000313" key="2">
    <source>
        <dbReference type="Proteomes" id="UP001566132"/>
    </source>
</evidence>
<gene>
    <name evidence="1" type="ORF">ABEB36_003713</name>
</gene>
<dbReference type="AlphaFoldDB" id="A0ABD1F0W2"/>
<name>A0ABD1F0W2_HYPHA</name>